<dbReference type="GO" id="GO:0071013">
    <property type="term" value="C:catalytic step 2 spliceosome"/>
    <property type="evidence" value="ECO:0007669"/>
    <property type="project" value="TreeGrafter"/>
</dbReference>
<sequence>MLQAEHVGPAKDSISLNSVLTTDSTIASLKEGDGRPKRRAIECFNCGGPHIIGKCPEPRDHARIARAMRQQRMNRTPDVGRYHDAGDAELASRFRAGIVSPDLADALGLRRNELPEWIYRMRKLGFIKGYPPGYLKQAIVSEREAVNDILQFHCDQPDGDLHSTDELAPRVSRIEPNKVIYYFGFNKAARDNIRDREASWYSVPSFEAFVDIHQEELNRQQERAERAARHKRHHQGDDQPQSSPSKKLKREPTVVDMDVSSDDEPTTSGGLLPPPPLPPTEYDALTEEELEQLLAKKRLEMANMEEIGSPEPEEDDRDEAANDAPTLIPTDDGDRAITPPSVERRFVRHASSRSLDVMVGTPLGAPPSSHLKPSLDDFSKGIVPFSVNEEAPDAHKGFFKRIMAKLKGVANKKLKSPKTHGDADPQGAVRLDKRKGASRQRKKKN</sequence>
<dbReference type="WBParaSite" id="PSAMB.scaffold1853size27252.g15270.t1">
    <property type="protein sequence ID" value="PSAMB.scaffold1853size27252.g15270.t1"/>
    <property type="gene ID" value="PSAMB.scaffold1853size27252.g15270"/>
</dbReference>
<dbReference type="InterPro" id="IPR006568">
    <property type="entry name" value="PSP_pro-rich"/>
</dbReference>
<dbReference type="AlphaFoldDB" id="A0A914VG94"/>
<dbReference type="Pfam" id="PF04046">
    <property type="entry name" value="PSP"/>
    <property type="match status" value="1"/>
</dbReference>
<keyword evidence="4" id="KW-0862">Zinc</keyword>
<feature type="domain" description="PSP proline-rich" evidence="7">
    <location>
        <begin position="91"/>
        <end position="152"/>
    </location>
</feature>
<dbReference type="Proteomes" id="UP000887566">
    <property type="component" value="Unplaced"/>
</dbReference>
<keyword evidence="2" id="KW-0479">Metal-binding</keyword>
<accession>A0A914VG94</accession>
<evidence type="ECO:0000256" key="4">
    <source>
        <dbReference type="ARBA" id="ARBA00022833"/>
    </source>
</evidence>
<dbReference type="PANTHER" id="PTHR13316">
    <property type="entry name" value="ZINC FINGER, CCHC DOMAIN CONTAINING 8"/>
    <property type="match status" value="1"/>
</dbReference>
<evidence type="ECO:0000256" key="3">
    <source>
        <dbReference type="ARBA" id="ARBA00022771"/>
    </source>
</evidence>
<keyword evidence="5" id="KW-0539">Nucleus</keyword>
<organism evidence="8 9">
    <name type="scientific">Plectus sambesii</name>
    <dbReference type="NCBI Taxonomy" id="2011161"/>
    <lineage>
        <taxon>Eukaryota</taxon>
        <taxon>Metazoa</taxon>
        <taxon>Ecdysozoa</taxon>
        <taxon>Nematoda</taxon>
        <taxon>Chromadorea</taxon>
        <taxon>Plectida</taxon>
        <taxon>Plectina</taxon>
        <taxon>Plectoidea</taxon>
        <taxon>Plectidae</taxon>
        <taxon>Plectus</taxon>
    </lineage>
</organism>
<evidence type="ECO:0000259" key="7">
    <source>
        <dbReference type="SMART" id="SM00581"/>
    </source>
</evidence>
<dbReference type="GO" id="GO:0008270">
    <property type="term" value="F:zinc ion binding"/>
    <property type="evidence" value="ECO:0007669"/>
    <property type="project" value="UniProtKB-KW"/>
</dbReference>
<comment type="subcellular location">
    <subcellularLocation>
        <location evidence="1">Nucleus</location>
    </subcellularLocation>
</comment>
<evidence type="ECO:0000256" key="1">
    <source>
        <dbReference type="ARBA" id="ARBA00004123"/>
    </source>
</evidence>
<evidence type="ECO:0000256" key="5">
    <source>
        <dbReference type="ARBA" id="ARBA00023242"/>
    </source>
</evidence>
<keyword evidence="3" id="KW-0863">Zinc-finger</keyword>
<feature type="compositionally biased region" description="Basic and acidic residues" evidence="6">
    <location>
        <begin position="217"/>
        <end position="227"/>
    </location>
</feature>
<dbReference type="PANTHER" id="PTHR13316:SF0">
    <property type="entry name" value="ZINC FINGER CCHC DOMAIN-CONTAINING PROTEIN 8"/>
    <property type="match status" value="1"/>
</dbReference>
<feature type="region of interest" description="Disordered" evidence="6">
    <location>
        <begin position="308"/>
        <end position="340"/>
    </location>
</feature>
<keyword evidence="8" id="KW-1185">Reference proteome</keyword>
<evidence type="ECO:0000313" key="8">
    <source>
        <dbReference type="Proteomes" id="UP000887566"/>
    </source>
</evidence>
<reference evidence="9" key="1">
    <citation type="submission" date="2022-11" db="UniProtKB">
        <authorList>
            <consortium name="WormBaseParasite"/>
        </authorList>
    </citation>
    <scope>IDENTIFICATION</scope>
</reference>
<feature type="region of interest" description="Disordered" evidence="6">
    <location>
        <begin position="410"/>
        <end position="445"/>
    </location>
</feature>
<feature type="region of interest" description="Disordered" evidence="6">
    <location>
        <begin position="217"/>
        <end position="282"/>
    </location>
</feature>
<proteinExistence type="predicted"/>
<dbReference type="GO" id="GO:0003723">
    <property type="term" value="F:RNA binding"/>
    <property type="evidence" value="ECO:0007669"/>
    <property type="project" value="TreeGrafter"/>
</dbReference>
<evidence type="ECO:0000256" key="6">
    <source>
        <dbReference type="SAM" id="MobiDB-lite"/>
    </source>
</evidence>
<name>A0A914VG94_9BILA</name>
<dbReference type="SMART" id="SM00581">
    <property type="entry name" value="PSP"/>
    <property type="match status" value="1"/>
</dbReference>
<evidence type="ECO:0000256" key="2">
    <source>
        <dbReference type="ARBA" id="ARBA00022723"/>
    </source>
</evidence>
<evidence type="ECO:0000313" key="9">
    <source>
        <dbReference type="WBParaSite" id="PSAMB.scaffold1853size27252.g15270.t1"/>
    </source>
</evidence>
<protein>
    <submittedName>
        <fullName evidence="9">PSP proline-rich domain-containing protein</fullName>
    </submittedName>
</protein>
<dbReference type="InterPro" id="IPR052115">
    <property type="entry name" value="NEXT_complex_subunit_ZCCHC8"/>
</dbReference>
<feature type="compositionally biased region" description="Basic residues" evidence="6">
    <location>
        <begin position="436"/>
        <end position="445"/>
    </location>
</feature>